<dbReference type="InterPro" id="IPR024936">
    <property type="entry name" value="Cyclophilin-type_PPIase"/>
</dbReference>
<organism evidence="7">
    <name type="scientific">Octopus bimaculoides</name>
    <name type="common">California two-spotted octopus</name>
    <dbReference type="NCBI Taxonomy" id="37653"/>
    <lineage>
        <taxon>Eukaryota</taxon>
        <taxon>Metazoa</taxon>
        <taxon>Spiralia</taxon>
        <taxon>Lophotrochozoa</taxon>
        <taxon>Mollusca</taxon>
        <taxon>Cephalopoda</taxon>
        <taxon>Coleoidea</taxon>
        <taxon>Octopodiformes</taxon>
        <taxon>Octopoda</taxon>
        <taxon>Incirrata</taxon>
        <taxon>Octopodidae</taxon>
        <taxon>Octopus</taxon>
    </lineage>
</organism>
<dbReference type="Gene3D" id="2.40.100.10">
    <property type="entry name" value="Cyclophilin-like"/>
    <property type="match status" value="1"/>
</dbReference>
<evidence type="ECO:0000313" key="7">
    <source>
        <dbReference type="EMBL" id="KOF77941.1"/>
    </source>
</evidence>
<dbReference type="PROSITE" id="PS50072">
    <property type="entry name" value="CSA_PPIASE_2"/>
    <property type="match status" value="1"/>
</dbReference>
<dbReference type="GO" id="GO:0005737">
    <property type="term" value="C:cytoplasm"/>
    <property type="evidence" value="ECO:0007669"/>
    <property type="project" value="TreeGrafter"/>
</dbReference>
<dbReference type="EMBL" id="KQ421261">
    <property type="protein sequence ID" value="KOF77941.1"/>
    <property type="molecule type" value="Genomic_DNA"/>
</dbReference>
<feature type="signal peptide" evidence="5">
    <location>
        <begin position="1"/>
        <end position="19"/>
    </location>
</feature>
<dbReference type="InterPro" id="IPR002130">
    <property type="entry name" value="Cyclophilin-type_PPIase_dom"/>
</dbReference>
<dbReference type="InterPro" id="IPR029000">
    <property type="entry name" value="Cyclophilin-like_dom_sf"/>
</dbReference>
<dbReference type="AlphaFoldDB" id="A0A0L8GLP9"/>
<dbReference type="GO" id="GO:0006457">
    <property type="term" value="P:protein folding"/>
    <property type="evidence" value="ECO:0007669"/>
    <property type="project" value="InterPro"/>
</dbReference>
<dbReference type="STRING" id="37653.A0A0L8GLP9"/>
<dbReference type="EC" id="5.2.1.8" evidence="5"/>
<keyword evidence="2 5" id="KW-0732">Signal</keyword>
<dbReference type="PANTHER" id="PTHR11071">
    <property type="entry name" value="PEPTIDYL-PROLYL CIS-TRANS ISOMERASE"/>
    <property type="match status" value="1"/>
</dbReference>
<dbReference type="PIRSF" id="PIRSF001467">
    <property type="entry name" value="Peptidylpro_ismrse"/>
    <property type="match status" value="1"/>
</dbReference>
<evidence type="ECO:0000256" key="4">
    <source>
        <dbReference type="ARBA" id="ARBA00023235"/>
    </source>
</evidence>
<dbReference type="PANTHER" id="PTHR11071:SF561">
    <property type="entry name" value="PEPTIDYL-PROLYL CIS-TRANS ISOMERASE D-RELATED"/>
    <property type="match status" value="1"/>
</dbReference>
<evidence type="ECO:0000259" key="6">
    <source>
        <dbReference type="PROSITE" id="PS50072"/>
    </source>
</evidence>
<evidence type="ECO:0000256" key="1">
    <source>
        <dbReference type="ARBA" id="ARBA00000971"/>
    </source>
</evidence>
<dbReference type="Pfam" id="PF00160">
    <property type="entry name" value="Pro_isomerase"/>
    <property type="match status" value="1"/>
</dbReference>
<evidence type="ECO:0000256" key="2">
    <source>
        <dbReference type="ARBA" id="ARBA00022729"/>
    </source>
</evidence>
<dbReference type="GO" id="GO:0016018">
    <property type="term" value="F:cyclosporin A binding"/>
    <property type="evidence" value="ECO:0007669"/>
    <property type="project" value="TreeGrafter"/>
</dbReference>
<keyword evidence="3 5" id="KW-0697">Rotamase</keyword>
<dbReference type="PROSITE" id="PS00170">
    <property type="entry name" value="CSA_PPIASE_1"/>
    <property type="match status" value="1"/>
</dbReference>
<protein>
    <recommendedName>
        <fullName evidence="5">Peptidyl-prolyl cis-trans isomerase</fullName>
        <shortName evidence="5">PPIase</shortName>
        <ecNumber evidence="5">5.2.1.8</ecNumber>
    </recommendedName>
</protein>
<dbReference type="GO" id="GO:0003755">
    <property type="term" value="F:peptidyl-prolyl cis-trans isomerase activity"/>
    <property type="evidence" value="ECO:0007669"/>
    <property type="project" value="UniProtKB-UniRule"/>
</dbReference>
<keyword evidence="4 5" id="KW-0413">Isomerase</keyword>
<dbReference type="PRINTS" id="PR00153">
    <property type="entry name" value="CSAPPISMRASE"/>
</dbReference>
<dbReference type="SUPFAM" id="SSF50891">
    <property type="entry name" value="Cyclophilin-like"/>
    <property type="match status" value="1"/>
</dbReference>
<proteinExistence type="inferred from homology"/>
<dbReference type="InterPro" id="IPR020892">
    <property type="entry name" value="Cyclophilin-type_PPIase_CS"/>
</dbReference>
<comment type="similarity">
    <text evidence="5">Belongs to the cyclophilin-type PPIase family.</text>
</comment>
<dbReference type="FunFam" id="2.40.100.10:FF:000001">
    <property type="entry name" value="Peptidyl-prolyl cis-trans isomerase"/>
    <property type="match status" value="1"/>
</dbReference>
<evidence type="ECO:0000256" key="5">
    <source>
        <dbReference type="RuleBase" id="RU363019"/>
    </source>
</evidence>
<comment type="function">
    <text evidence="5">PPIases accelerate the folding of proteins. It catalyzes the cis-trans isomerization of proline imidic peptide bonds in oligopeptides.</text>
</comment>
<feature type="domain" description="PPIase cyclophilin-type" evidence="6">
    <location>
        <begin position="29"/>
        <end position="186"/>
    </location>
</feature>
<name>A0A0L8GLP9_OCTBM</name>
<dbReference type="OrthoDB" id="193499at2759"/>
<dbReference type="OMA" id="GHIPVEN"/>
<dbReference type="KEGG" id="obi:106875995"/>
<gene>
    <name evidence="7" type="ORF">OCBIM_22031487mg</name>
</gene>
<feature type="chain" id="PRO_5006517361" description="Peptidyl-prolyl cis-trans isomerase" evidence="5">
    <location>
        <begin position="20"/>
        <end position="202"/>
    </location>
</feature>
<evidence type="ECO:0000256" key="3">
    <source>
        <dbReference type="ARBA" id="ARBA00023110"/>
    </source>
</evidence>
<accession>A0A0L8GLP9</accession>
<comment type="catalytic activity">
    <reaction evidence="1 5">
        <text>[protein]-peptidylproline (omega=180) = [protein]-peptidylproline (omega=0)</text>
        <dbReference type="Rhea" id="RHEA:16237"/>
        <dbReference type="Rhea" id="RHEA-COMP:10747"/>
        <dbReference type="Rhea" id="RHEA-COMP:10748"/>
        <dbReference type="ChEBI" id="CHEBI:83833"/>
        <dbReference type="ChEBI" id="CHEBI:83834"/>
        <dbReference type="EC" id="5.2.1.8"/>
    </reaction>
</comment>
<sequence length="202" mass="22162">MTFQEILAVLAVAFCIAKAGETTVSKMAFFDIEIGGKEAGRIEFGLFMETTPKTAENFYQLATGENGYGYKGSKFHRVIKDFMIQGGDFTDFDGRGGKSIYGDKFDDENFTLNHTGPGWLSMANAGIDTNGSQFFITTIITSWLDGRHTVFGKVIKGMDVVRKIESTETDERDRPLQDVVIVACGSVPMSSPFDVSKDGITD</sequence>
<reference evidence="7" key="1">
    <citation type="submission" date="2015-07" db="EMBL/GenBank/DDBJ databases">
        <title>MeaNS - Measles Nucleotide Surveillance Program.</title>
        <authorList>
            <person name="Tran T."/>
            <person name="Druce J."/>
        </authorList>
    </citation>
    <scope>NUCLEOTIDE SEQUENCE</scope>
    <source>
        <strain evidence="7">UCB-OBI-ISO-001</strain>
        <tissue evidence="7">Gonad</tissue>
    </source>
</reference>